<name>A0AA38TQB6_9ASTR</name>
<evidence type="ECO:0000313" key="2">
    <source>
        <dbReference type="Proteomes" id="UP001172457"/>
    </source>
</evidence>
<organism evidence="1 2">
    <name type="scientific">Centaurea solstitialis</name>
    <name type="common">yellow star-thistle</name>
    <dbReference type="NCBI Taxonomy" id="347529"/>
    <lineage>
        <taxon>Eukaryota</taxon>
        <taxon>Viridiplantae</taxon>
        <taxon>Streptophyta</taxon>
        <taxon>Embryophyta</taxon>
        <taxon>Tracheophyta</taxon>
        <taxon>Spermatophyta</taxon>
        <taxon>Magnoliopsida</taxon>
        <taxon>eudicotyledons</taxon>
        <taxon>Gunneridae</taxon>
        <taxon>Pentapetalae</taxon>
        <taxon>asterids</taxon>
        <taxon>campanulids</taxon>
        <taxon>Asterales</taxon>
        <taxon>Asteraceae</taxon>
        <taxon>Carduoideae</taxon>
        <taxon>Cardueae</taxon>
        <taxon>Centaureinae</taxon>
        <taxon>Centaurea</taxon>
    </lineage>
</organism>
<protein>
    <submittedName>
        <fullName evidence="1">Uncharacterized protein</fullName>
    </submittedName>
</protein>
<dbReference type="Proteomes" id="UP001172457">
    <property type="component" value="Chromosome 3"/>
</dbReference>
<accession>A0AA38TQB6</accession>
<comment type="caution">
    <text evidence="1">The sequence shown here is derived from an EMBL/GenBank/DDBJ whole genome shotgun (WGS) entry which is preliminary data.</text>
</comment>
<keyword evidence="2" id="KW-1185">Reference proteome</keyword>
<gene>
    <name evidence="1" type="ORF">OSB04_012990</name>
</gene>
<sequence length="96" mass="11483">MWHDRRINHREFVEGQQVLLYNSRLKLFPRKLKSRWTGPYIVVKVSLYGTLDLWQLKPEKSLRTKEIWEPKSLEPPPISTVEQCTHCSSPLRTDEH</sequence>
<reference evidence="1" key="1">
    <citation type="submission" date="2023-03" db="EMBL/GenBank/DDBJ databases">
        <title>Chromosome-scale reference genome and RAD-based genetic map of yellow starthistle (Centaurea solstitialis) reveal putative structural variation and QTLs associated with invader traits.</title>
        <authorList>
            <person name="Reatini B."/>
            <person name="Cang F.A."/>
            <person name="Jiang Q."/>
            <person name="Mckibben M.T.W."/>
            <person name="Barker M.S."/>
            <person name="Rieseberg L.H."/>
            <person name="Dlugosch K.M."/>
        </authorList>
    </citation>
    <scope>NUCLEOTIDE SEQUENCE</scope>
    <source>
        <strain evidence="1">CAN-66</strain>
        <tissue evidence="1">Leaf</tissue>
    </source>
</reference>
<dbReference type="AlphaFoldDB" id="A0AA38TQB6"/>
<dbReference type="EMBL" id="JARYMX010000003">
    <property type="protein sequence ID" value="KAJ9558376.1"/>
    <property type="molecule type" value="Genomic_DNA"/>
</dbReference>
<proteinExistence type="predicted"/>
<evidence type="ECO:0000313" key="1">
    <source>
        <dbReference type="EMBL" id="KAJ9558376.1"/>
    </source>
</evidence>